<evidence type="ECO:0000313" key="1">
    <source>
        <dbReference type="EMBL" id="MDB6490621.1"/>
    </source>
</evidence>
<proteinExistence type="predicted"/>
<dbReference type="RefSeq" id="WP_271734473.1">
    <property type="nucleotide sequence ID" value="NZ_JAQKQY010000001.1"/>
</dbReference>
<gene>
    <name evidence="1" type="ORF">PMN70_00115</name>
</gene>
<reference evidence="1 2" key="1">
    <citation type="submission" date="2023-01" db="EMBL/GenBank/DDBJ databases">
        <title>Human gut microbiome strain richness.</title>
        <authorList>
            <person name="Chen-Liaw A."/>
        </authorList>
    </citation>
    <scope>NUCLEOTIDE SEQUENCE [LARGE SCALE GENOMIC DNA]</scope>
    <source>
        <strain evidence="1 2">RTP21311st1_C8_RTP21311_201001</strain>
    </source>
</reference>
<dbReference type="Proteomes" id="UP001212008">
    <property type="component" value="Unassembled WGS sequence"/>
</dbReference>
<protein>
    <submittedName>
        <fullName evidence="1">Uncharacterized protein</fullName>
    </submittedName>
</protein>
<sequence length="149" mass="16475">MIETNNLIACVDIAHTLEYINAKHKRDSDGIAISPDARITIKGMNKMSQSARHAYTALLTMIEGNVRSLCDNELFFPEGERKKQITIYRIRVTDGVGVNISGISPNGHGFRATAKFEYDSIVANDNPIAARLNVRDNQTRVDISGITLV</sequence>
<dbReference type="AlphaFoldDB" id="A0ABD4W4P3"/>
<dbReference type="EMBL" id="JAQKRA010000001">
    <property type="protein sequence ID" value="MDB6490621.1"/>
    <property type="molecule type" value="Genomic_DNA"/>
</dbReference>
<organism evidence="1 2">
    <name type="scientific">Bifidobacterium pseudocatenulatum</name>
    <dbReference type="NCBI Taxonomy" id="28026"/>
    <lineage>
        <taxon>Bacteria</taxon>
        <taxon>Bacillati</taxon>
        <taxon>Actinomycetota</taxon>
        <taxon>Actinomycetes</taxon>
        <taxon>Bifidobacteriales</taxon>
        <taxon>Bifidobacteriaceae</taxon>
        <taxon>Bifidobacterium</taxon>
    </lineage>
</organism>
<evidence type="ECO:0000313" key="2">
    <source>
        <dbReference type="Proteomes" id="UP001212008"/>
    </source>
</evidence>
<name>A0ABD4W4P3_BIFPS</name>
<comment type="caution">
    <text evidence="1">The sequence shown here is derived from an EMBL/GenBank/DDBJ whole genome shotgun (WGS) entry which is preliminary data.</text>
</comment>
<accession>A0ABD4W4P3</accession>